<proteinExistence type="predicted"/>
<gene>
    <name evidence="1" type="ORF">INP52_06645</name>
</gene>
<dbReference type="AlphaFoldDB" id="A0A7S7RU56"/>
<dbReference type="EMBL" id="CP063767">
    <property type="protein sequence ID" value="QOY60092.1"/>
    <property type="molecule type" value="Genomic_DNA"/>
</dbReference>
<dbReference type="Proteomes" id="UP000593735">
    <property type="component" value="Chromosome"/>
</dbReference>
<name>A0A7S7RU56_9ACTN</name>
<evidence type="ECO:0000313" key="2">
    <source>
        <dbReference type="Proteomes" id="UP000593735"/>
    </source>
</evidence>
<organism evidence="1 2">
    <name type="scientific">Thermophilibacter immobilis</name>
    <dbReference type="NCBI Taxonomy" id="2779519"/>
    <lineage>
        <taxon>Bacteria</taxon>
        <taxon>Bacillati</taxon>
        <taxon>Actinomycetota</taxon>
        <taxon>Coriobacteriia</taxon>
        <taxon>Coriobacteriales</taxon>
        <taxon>Atopobiaceae</taxon>
        <taxon>Thermophilibacter</taxon>
    </lineage>
</organism>
<dbReference type="SUPFAM" id="SSF56796">
    <property type="entry name" value="Dehydroquinate synthase-like"/>
    <property type="match status" value="1"/>
</dbReference>
<sequence>MSETHVTEETHGAERSSVRQWVTLRNSSMDVRAGVGTSVTFAHDLRSCVGKPHCCALVHEGDADELVSRLRVDLLAEGFEVRLIEMPAGGCELARAGALDALFAKAGITADDLVVAAGGEKTLSVASFACASWCGGVSLAEVPLDLVSALTAGTTPLALDVPGAPSLVVQEGSARFSLVDVDLLGFDPVRERARLGFAHMVATAMDDSDKAFGRLWDSAPDLVAGDFSALVTQLLDTVKSRGKVVSSTSLATRQSAAYGQDFARALAGLVGPEVPASATLGDALRFSARLAVGMEQFSVDDMLCQDELLERLGVGTTAAVVDPEVLVRALKAERFRRSRRFMLPLPRAIGRVRLAIVADDLIAEHARAWCAARPVPPEGPAQNNLEREE</sequence>
<dbReference type="KEGG" id="tio:INP52_06645"/>
<dbReference type="Gene3D" id="3.40.50.1970">
    <property type="match status" value="1"/>
</dbReference>
<keyword evidence="2" id="KW-1185">Reference proteome</keyword>
<accession>A0A7S7RU56</accession>
<evidence type="ECO:0000313" key="1">
    <source>
        <dbReference type="EMBL" id="QOY60092.1"/>
    </source>
</evidence>
<dbReference type="RefSeq" id="WP_194370188.1">
    <property type="nucleotide sequence ID" value="NZ_CP063767.1"/>
</dbReference>
<dbReference type="Gene3D" id="1.20.1090.10">
    <property type="entry name" value="Dehydroquinate synthase-like - alpha domain"/>
    <property type="match status" value="1"/>
</dbReference>
<reference evidence="1 2" key="1">
    <citation type="submission" date="2020-10" db="EMBL/GenBank/DDBJ databases">
        <title>Olsenella immobilis sp.nov., isolated from the mud in a fermentation cellar used for the production of Chinese strong-flavoured liquor.</title>
        <authorList>
            <person name="Lu L."/>
        </authorList>
    </citation>
    <scope>NUCLEOTIDE SEQUENCE [LARGE SCALE GENOMIC DNA]</scope>
    <source>
        <strain evidence="1 2">LZLJ-2</strain>
    </source>
</reference>
<protein>
    <submittedName>
        <fullName evidence="1">3-dehydroquinate synthase</fullName>
    </submittedName>
</protein>